<evidence type="ECO:0000313" key="2">
    <source>
        <dbReference type="EMBL" id="KAF9463499.1"/>
    </source>
</evidence>
<feature type="compositionally biased region" description="Basic residues" evidence="1">
    <location>
        <begin position="268"/>
        <end position="280"/>
    </location>
</feature>
<feature type="compositionally biased region" description="Polar residues" evidence="1">
    <location>
        <begin position="33"/>
        <end position="49"/>
    </location>
</feature>
<comment type="caution">
    <text evidence="2">The sequence shown here is derived from an EMBL/GenBank/DDBJ whole genome shotgun (WGS) entry which is preliminary data.</text>
</comment>
<sequence length="280" mass="30550">MSFHLRPVSDSSPSPSPTASASPPGMHSPETKGPNTILPSPPLSNSANGRSRRPLSPSSLRDVDLTHTPDMPPRKYAAPLTGHDLMAMFPPAPPDNFPEMRARPTSGYFQRQERAFFAQAGKEIVRVRVEVDLQNSGESDSQAKSRARDGGVPRSWPQSHAQPSSVHHSPSQASSTPLLYPPNSRPTQRGPVPVTPASVFPITSHPPTSQHPPNLHPPTLQQAGLGLRTPPQDSTQVGAPSAKSEFQPDDYDPDEAWRRPMPYAERRRAGKHTRRVIVRT</sequence>
<accession>A0A9P5Y7A8</accession>
<evidence type="ECO:0000313" key="3">
    <source>
        <dbReference type="Proteomes" id="UP000807353"/>
    </source>
</evidence>
<keyword evidence="3" id="KW-1185">Reference proteome</keyword>
<protein>
    <submittedName>
        <fullName evidence="2">Uncharacterized protein</fullName>
    </submittedName>
</protein>
<proteinExistence type="predicted"/>
<dbReference type="OrthoDB" id="3253810at2759"/>
<feature type="compositionally biased region" description="Low complexity" evidence="1">
    <location>
        <begin position="8"/>
        <end position="24"/>
    </location>
</feature>
<feature type="region of interest" description="Disordered" evidence="1">
    <location>
        <begin position="1"/>
        <end position="103"/>
    </location>
</feature>
<organism evidence="2 3">
    <name type="scientific">Collybia nuda</name>
    <dbReference type="NCBI Taxonomy" id="64659"/>
    <lineage>
        <taxon>Eukaryota</taxon>
        <taxon>Fungi</taxon>
        <taxon>Dikarya</taxon>
        <taxon>Basidiomycota</taxon>
        <taxon>Agaricomycotina</taxon>
        <taxon>Agaricomycetes</taxon>
        <taxon>Agaricomycetidae</taxon>
        <taxon>Agaricales</taxon>
        <taxon>Tricholomatineae</taxon>
        <taxon>Clitocybaceae</taxon>
        <taxon>Collybia</taxon>
    </lineage>
</organism>
<evidence type="ECO:0000256" key="1">
    <source>
        <dbReference type="SAM" id="MobiDB-lite"/>
    </source>
</evidence>
<feature type="compositionally biased region" description="Low complexity" evidence="1">
    <location>
        <begin position="157"/>
        <end position="175"/>
    </location>
</feature>
<feature type="region of interest" description="Disordered" evidence="1">
    <location>
        <begin position="132"/>
        <end position="280"/>
    </location>
</feature>
<dbReference type="AlphaFoldDB" id="A0A9P5Y7A8"/>
<reference evidence="2" key="1">
    <citation type="submission" date="2020-11" db="EMBL/GenBank/DDBJ databases">
        <authorList>
            <consortium name="DOE Joint Genome Institute"/>
            <person name="Ahrendt S."/>
            <person name="Riley R."/>
            <person name="Andreopoulos W."/>
            <person name="Labutti K."/>
            <person name="Pangilinan J."/>
            <person name="Ruiz-Duenas F.J."/>
            <person name="Barrasa J.M."/>
            <person name="Sanchez-Garcia M."/>
            <person name="Camarero S."/>
            <person name="Miyauchi S."/>
            <person name="Serrano A."/>
            <person name="Linde D."/>
            <person name="Babiker R."/>
            <person name="Drula E."/>
            <person name="Ayuso-Fernandez I."/>
            <person name="Pacheco R."/>
            <person name="Padilla G."/>
            <person name="Ferreira P."/>
            <person name="Barriuso J."/>
            <person name="Kellner H."/>
            <person name="Castanera R."/>
            <person name="Alfaro M."/>
            <person name="Ramirez L."/>
            <person name="Pisabarro A.G."/>
            <person name="Kuo A."/>
            <person name="Tritt A."/>
            <person name="Lipzen A."/>
            <person name="He G."/>
            <person name="Yan M."/>
            <person name="Ng V."/>
            <person name="Cullen D."/>
            <person name="Martin F."/>
            <person name="Rosso M.-N."/>
            <person name="Henrissat B."/>
            <person name="Hibbett D."/>
            <person name="Martinez A.T."/>
            <person name="Grigoriev I.V."/>
        </authorList>
    </citation>
    <scope>NUCLEOTIDE SEQUENCE</scope>
    <source>
        <strain evidence="2">CBS 247.69</strain>
    </source>
</reference>
<feature type="compositionally biased region" description="Basic and acidic residues" evidence="1">
    <location>
        <begin position="141"/>
        <end position="151"/>
    </location>
</feature>
<name>A0A9P5Y7A8_9AGAR</name>
<dbReference type="EMBL" id="MU150262">
    <property type="protein sequence ID" value="KAF9463499.1"/>
    <property type="molecule type" value="Genomic_DNA"/>
</dbReference>
<dbReference type="Proteomes" id="UP000807353">
    <property type="component" value="Unassembled WGS sequence"/>
</dbReference>
<gene>
    <name evidence="2" type="ORF">BDZ94DRAFT_1258968</name>
</gene>